<reference evidence="5 6" key="1">
    <citation type="submission" date="2016-09" db="EMBL/GenBank/DDBJ databases">
        <title>The draft genome of Dichanthelium oligosanthes: A C3 panicoid grass species.</title>
        <authorList>
            <person name="Studer A.J."/>
            <person name="Schnable J.C."/>
            <person name="Brutnell T.P."/>
        </authorList>
    </citation>
    <scope>NUCLEOTIDE SEQUENCE [LARGE SCALE GENOMIC DNA]</scope>
    <source>
        <strain evidence="6">cv. Kellogg 1175</strain>
        <tissue evidence="5">Leaf</tissue>
    </source>
</reference>
<comment type="caution">
    <text evidence="5">The sequence shown here is derived from an EMBL/GenBank/DDBJ whole genome shotgun (WGS) entry which is preliminary data.</text>
</comment>
<proteinExistence type="predicted"/>
<organism evidence="5 6">
    <name type="scientific">Dichanthelium oligosanthes</name>
    <dbReference type="NCBI Taxonomy" id="888268"/>
    <lineage>
        <taxon>Eukaryota</taxon>
        <taxon>Viridiplantae</taxon>
        <taxon>Streptophyta</taxon>
        <taxon>Embryophyta</taxon>
        <taxon>Tracheophyta</taxon>
        <taxon>Spermatophyta</taxon>
        <taxon>Magnoliopsida</taxon>
        <taxon>Liliopsida</taxon>
        <taxon>Poales</taxon>
        <taxon>Poaceae</taxon>
        <taxon>PACMAD clade</taxon>
        <taxon>Panicoideae</taxon>
        <taxon>Panicodae</taxon>
        <taxon>Paniceae</taxon>
        <taxon>Dichantheliinae</taxon>
        <taxon>Dichanthelium</taxon>
    </lineage>
</organism>
<keyword evidence="3" id="KW-0175">Coiled coil</keyword>
<dbReference type="EMBL" id="LWDX02033464">
    <property type="protein sequence ID" value="OEL27018.1"/>
    <property type="molecule type" value="Genomic_DNA"/>
</dbReference>
<keyword evidence="2" id="KW-0341">Growth regulation</keyword>
<dbReference type="Proteomes" id="UP000095767">
    <property type="component" value="Unassembled WGS sequence"/>
</dbReference>
<evidence type="ECO:0000256" key="2">
    <source>
        <dbReference type="ARBA" id="ARBA00022604"/>
    </source>
</evidence>
<feature type="coiled-coil region" evidence="3">
    <location>
        <begin position="506"/>
        <end position="540"/>
    </location>
</feature>
<dbReference type="OrthoDB" id="687110at2759"/>
<feature type="compositionally biased region" description="Polar residues" evidence="4">
    <location>
        <begin position="9"/>
        <end position="18"/>
    </location>
</feature>
<sequence length="582" mass="63749">MDTPLCKLTESNHSGSQLSEKDSLQAPSHVTLSSVPMNGLLCASGHSTPQNESVPNSTVETVENQETQSEMMDSDGQLDTYVYGATAGDAHDMLSIAELRKKVASSRRNAVQKTQKKVISVKALKVKKGISKSKGGKTHPIQELQRENDASDNVQIQLKGNINFSSKDIVCALSVSVEGQTTKTPDRRVTRWSNRGSTVQSAVARRKGPRELCSPHSSLDVTCTVQQRGGKKVAGPMKESPLAEQLDNTSEDALNIELPDQDLLPRIPPGFESMYDGKGVDLPGSLSEEEPAAMVDSISQANICTNHAATQVDKGNHLMETAIPSVDHPVQEAGGEVVEKSILQRHQITGSSKCAMVNSPLRSCFASGSSMPEPLPVYLGHQVLFVKKSDMWPKIEASSAFKELPQQPHFLPLREFSPALREGMALGLMVTFVELVNSTSEASIDQSTEWFEDKITTLCHLEGNGFNVHFLQSTLTKLLDIKSNCTSYLGEVHKLDAQIVGETASSSQIEALLSEKDRVIAELEKELGRLRQESQKVAKDREHREAELFRLQAARSTYAEAYGDAKRQFHNVLAELHRKQIT</sequence>
<dbReference type="AlphaFoldDB" id="A0A1E5VPF5"/>
<evidence type="ECO:0000256" key="1">
    <source>
        <dbReference type="ARBA" id="ARBA00022448"/>
    </source>
</evidence>
<dbReference type="InterPro" id="IPR007930">
    <property type="entry name" value="DUF724"/>
</dbReference>
<accession>A0A1E5VPF5</accession>
<feature type="compositionally biased region" description="Polar residues" evidence="4">
    <location>
        <begin position="45"/>
        <end position="71"/>
    </location>
</feature>
<feature type="region of interest" description="Disordered" evidence="4">
    <location>
        <begin position="41"/>
        <end position="75"/>
    </location>
</feature>
<name>A0A1E5VPF5_9POAL</name>
<feature type="region of interest" description="Disordered" evidence="4">
    <location>
        <begin position="1"/>
        <end position="26"/>
    </location>
</feature>
<evidence type="ECO:0000256" key="4">
    <source>
        <dbReference type="SAM" id="MobiDB-lite"/>
    </source>
</evidence>
<evidence type="ECO:0000313" key="6">
    <source>
        <dbReference type="Proteomes" id="UP000095767"/>
    </source>
</evidence>
<keyword evidence="6" id="KW-1185">Reference proteome</keyword>
<dbReference type="Pfam" id="PF05266">
    <property type="entry name" value="DUF724"/>
    <property type="match status" value="1"/>
</dbReference>
<keyword evidence="1" id="KW-0813">Transport</keyword>
<gene>
    <name evidence="5" type="ORF">BAE44_0011963</name>
</gene>
<dbReference type="STRING" id="888268.A0A1E5VPF5"/>
<protein>
    <submittedName>
        <fullName evidence="5">Uncharacterized protein</fullName>
    </submittedName>
</protein>
<evidence type="ECO:0000256" key="3">
    <source>
        <dbReference type="SAM" id="Coils"/>
    </source>
</evidence>
<evidence type="ECO:0000313" key="5">
    <source>
        <dbReference type="EMBL" id="OEL27018.1"/>
    </source>
</evidence>